<accession>A0A9J5W417</accession>
<evidence type="ECO:0000313" key="3">
    <source>
        <dbReference type="Proteomes" id="UP000824120"/>
    </source>
</evidence>
<proteinExistence type="predicted"/>
<evidence type="ECO:0000313" key="2">
    <source>
        <dbReference type="EMBL" id="KAG5570028.1"/>
    </source>
</evidence>
<comment type="caution">
    <text evidence="2">The sequence shown here is derived from an EMBL/GenBank/DDBJ whole genome shotgun (WGS) entry which is preliminary data.</text>
</comment>
<name>A0A9J5W417_SOLCO</name>
<reference evidence="2 3" key="1">
    <citation type="submission" date="2020-09" db="EMBL/GenBank/DDBJ databases">
        <title>De no assembly of potato wild relative species, Solanum commersonii.</title>
        <authorList>
            <person name="Cho K."/>
        </authorList>
    </citation>
    <scope>NUCLEOTIDE SEQUENCE [LARGE SCALE GENOMIC DNA]</scope>
    <source>
        <strain evidence="2">LZ3.2</strain>
        <tissue evidence="2">Leaf</tissue>
    </source>
</reference>
<dbReference type="Proteomes" id="UP000824120">
    <property type="component" value="Chromosome 12"/>
</dbReference>
<protein>
    <submittedName>
        <fullName evidence="2">Uncharacterized protein</fullName>
    </submittedName>
</protein>
<dbReference type="AlphaFoldDB" id="A0A9J5W417"/>
<organism evidence="2 3">
    <name type="scientific">Solanum commersonii</name>
    <name type="common">Commerson's wild potato</name>
    <name type="synonym">Commerson's nightshade</name>
    <dbReference type="NCBI Taxonomy" id="4109"/>
    <lineage>
        <taxon>Eukaryota</taxon>
        <taxon>Viridiplantae</taxon>
        <taxon>Streptophyta</taxon>
        <taxon>Embryophyta</taxon>
        <taxon>Tracheophyta</taxon>
        <taxon>Spermatophyta</taxon>
        <taxon>Magnoliopsida</taxon>
        <taxon>eudicotyledons</taxon>
        <taxon>Gunneridae</taxon>
        <taxon>Pentapetalae</taxon>
        <taxon>asterids</taxon>
        <taxon>lamiids</taxon>
        <taxon>Solanales</taxon>
        <taxon>Solanaceae</taxon>
        <taxon>Solanoideae</taxon>
        <taxon>Solaneae</taxon>
        <taxon>Solanum</taxon>
    </lineage>
</organism>
<dbReference type="EMBL" id="JACXVP010000012">
    <property type="protein sequence ID" value="KAG5570028.1"/>
    <property type="molecule type" value="Genomic_DNA"/>
</dbReference>
<keyword evidence="3" id="KW-1185">Reference proteome</keyword>
<feature type="region of interest" description="Disordered" evidence="1">
    <location>
        <begin position="1"/>
        <end position="28"/>
    </location>
</feature>
<sequence length="79" mass="9404">MGRETDIAKRFTSYQRKSRSRETNGWGREELHNQIKSFEAYEEDLTHTVGTTQEWLRELSRENMEEAKGQVLKADRELD</sequence>
<evidence type="ECO:0000256" key="1">
    <source>
        <dbReference type="SAM" id="MobiDB-lite"/>
    </source>
</evidence>
<gene>
    <name evidence="2" type="ORF">H5410_059794</name>
</gene>